<reference evidence="6" key="1">
    <citation type="journal article" date="2019" name="Int. J. Syst. Evol. Microbiol.">
        <title>The Global Catalogue of Microorganisms (GCM) 10K type strain sequencing project: providing services to taxonomists for standard genome sequencing and annotation.</title>
        <authorList>
            <consortium name="The Broad Institute Genomics Platform"/>
            <consortium name="The Broad Institute Genome Sequencing Center for Infectious Disease"/>
            <person name="Wu L."/>
            <person name="Ma J."/>
        </authorList>
    </citation>
    <scope>NUCLEOTIDE SEQUENCE [LARGE SCALE GENOMIC DNA]</scope>
    <source>
        <strain evidence="6">XZYJ18</strain>
    </source>
</reference>
<evidence type="ECO:0000259" key="4">
    <source>
        <dbReference type="Pfam" id="PF03328"/>
    </source>
</evidence>
<dbReference type="PANTHER" id="PTHR32308:SF0">
    <property type="entry name" value="HPCH_HPAI ALDOLASE_CITRATE LYASE DOMAIN-CONTAINING PROTEIN"/>
    <property type="match status" value="1"/>
</dbReference>
<dbReference type="Gene3D" id="3.20.20.60">
    <property type="entry name" value="Phosphoenolpyruvate-binding domains"/>
    <property type="match status" value="1"/>
</dbReference>
<dbReference type="PANTHER" id="PTHR32308">
    <property type="entry name" value="LYASE BETA SUBUNIT, PUTATIVE (AFU_ORTHOLOGUE AFUA_4G13030)-RELATED"/>
    <property type="match status" value="1"/>
</dbReference>
<gene>
    <name evidence="5" type="ORF">ACFO4E_08395</name>
</gene>
<dbReference type="RefSeq" id="WP_378572555.1">
    <property type="nucleotide sequence ID" value="NZ_JBHSFQ010000005.1"/>
</dbReference>
<keyword evidence="6" id="KW-1185">Reference proteome</keyword>
<dbReference type="Proteomes" id="UP001595923">
    <property type="component" value="Unassembled WGS sequence"/>
</dbReference>
<dbReference type="InterPro" id="IPR040442">
    <property type="entry name" value="Pyrv_kinase-like_dom_sf"/>
</dbReference>
<dbReference type="EMBL" id="JBHSFQ010000005">
    <property type="protein sequence ID" value="MFC4561876.1"/>
    <property type="molecule type" value="Genomic_DNA"/>
</dbReference>
<dbReference type="SUPFAM" id="SSF51621">
    <property type="entry name" value="Phosphoenolpyruvate/pyruvate domain"/>
    <property type="match status" value="1"/>
</dbReference>
<keyword evidence="2" id="KW-0479">Metal-binding</keyword>
<feature type="domain" description="HpcH/HpaI aldolase/citrate lyase" evidence="4">
    <location>
        <begin position="11"/>
        <end position="211"/>
    </location>
</feature>
<comment type="cofactor">
    <cofactor evidence="1">
        <name>Mg(2+)</name>
        <dbReference type="ChEBI" id="CHEBI:18420"/>
    </cofactor>
</comment>
<dbReference type="GO" id="GO:0016829">
    <property type="term" value="F:lyase activity"/>
    <property type="evidence" value="ECO:0007669"/>
    <property type="project" value="UniProtKB-KW"/>
</dbReference>
<evidence type="ECO:0000313" key="6">
    <source>
        <dbReference type="Proteomes" id="UP001595923"/>
    </source>
</evidence>
<evidence type="ECO:0000256" key="2">
    <source>
        <dbReference type="ARBA" id="ARBA00022723"/>
    </source>
</evidence>
<dbReference type="InterPro" id="IPR005000">
    <property type="entry name" value="Aldolase/citrate-lyase_domain"/>
</dbReference>
<proteinExistence type="predicted"/>
<dbReference type="InterPro" id="IPR011206">
    <property type="entry name" value="Citrate_lyase_beta/mcl1/mcl2"/>
</dbReference>
<dbReference type="Pfam" id="PF03328">
    <property type="entry name" value="HpcH_HpaI"/>
    <property type="match status" value="1"/>
</dbReference>
<name>A0ABV9DUN4_9ACTN</name>
<evidence type="ECO:0000256" key="3">
    <source>
        <dbReference type="ARBA" id="ARBA00022842"/>
    </source>
</evidence>
<sequence>MSGSIGEFASWLFVPGDRPERFDKAVSSGADGVILDLEDAVARGDKAVARANIIDYLRSGRAPNPIGVRVNAPGTTDQRADLAALDATAMPIAIFIPKVERAQDVHAAKSRALFVVAMVESAAGILRIEEILDEAPDAIMIGEADLSADLDCDLAAGVLRTAIDTVLLWAAAYRVPVIASPSFSVGDLDGVARDALAARRNGYVAKAAIHPAHIPPIERAFTPTPEEVATAQEALTTTGTGTVRGQMVDEAILRHARRIIERGRRSTDGGPAALPSKS</sequence>
<accession>A0ABV9DUN4</accession>
<keyword evidence="5" id="KW-0456">Lyase</keyword>
<keyword evidence="3" id="KW-0460">Magnesium</keyword>
<dbReference type="PIRSF" id="PIRSF015582">
    <property type="entry name" value="Cit_lyase_B"/>
    <property type="match status" value="1"/>
</dbReference>
<evidence type="ECO:0000256" key="1">
    <source>
        <dbReference type="ARBA" id="ARBA00001946"/>
    </source>
</evidence>
<dbReference type="InterPro" id="IPR015813">
    <property type="entry name" value="Pyrv/PenolPyrv_kinase-like_dom"/>
</dbReference>
<evidence type="ECO:0000313" key="5">
    <source>
        <dbReference type="EMBL" id="MFC4561876.1"/>
    </source>
</evidence>
<organism evidence="5 6">
    <name type="scientific">Nocardiopsis mangrovi</name>
    <dbReference type="NCBI Taxonomy" id="1179818"/>
    <lineage>
        <taxon>Bacteria</taxon>
        <taxon>Bacillati</taxon>
        <taxon>Actinomycetota</taxon>
        <taxon>Actinomycetes</taxon>
        <taxon>Streptosporangiales</taxon>
        <taxon>Nocardiopsidaceae</taxon>
        <taxon>Nocardiopsis</taxon>
    </lineage>
</organism>
<protein>
    <submittedName>
        <fullName evidence="5">HpcH/HpaI aldolase/citrate lyase family protein</fullName>
    </submittedName>
</protein>
<comment type="caution">
    <text evidence="5">The sequence shown here is derived from an EMBL/GenBank/DDBJ whole genome shotgun (WGS) entry which is preliminary data.</text>
</comment>